<evidence type="ECO:0000313" key="3">
    <source>
        <dbReference type="EMBL" id="PLW53902.1"/>
    </source>
</evidence>
<dbReference type="AlphaFoldDB" id="A0A2N5UZ71"/>
<evidence type="ECO:0000313" key="5">
    <source>
        <dbReference type="Proteomes" id="UP000235392"/>
    </source>
</evidence>
<reference evidence="4 5" key="1">
    <citation type="submission" date="2017-11" db="EMBL/GenBank/DDBJ databases">
        <title>De novo assembly and phasing of dikaryotic genomes from two isolates of Puccinia coronata f. sp. avenae, the causal agent of oat crown rust.</title>
        <authorList>
            <person name="Miller M.E."/>
            <person name="Zhang Y."/>
            <person name="Omidvar V."/>
            <person name="Sperschneider J."/>
            <person name="Schwessinger B."/>
            <person name="Raley C."/>
            <person name="Palmer J.M."/>
            <person name="Garnica D."/>
            <person name="Upadhyaya N."/>
            <person name="Rathjen J."/>
            <person name="Taylor J.M."/>
            <person name="Park R.F."/>
            <person name="Dodds P.N."/>
            <person name="Hirsch C.D."/>
            <person name="Kianian S.F."/>
            <person name="Figueroa M."/>
        </authorList>
    </citation>
    <scope>NUCLEOTIDE SEQUENCE [LARGE SCALE GENOMIC DNA]</scope>
    <source>
        <strain evidence="3">12NC29</strain>
        <strain evidence="2">12SD80</strain>
    </source>
</reference>
<dbReference type="OrthoDB" id="10545364at2759"/>
<accession>A0A2N5UZ71</accession>
<proteinExistence type="predicted"/>
<feature type="region of interest" description="Disordered" evidence="1">
    <location>
        <begin position="1"/>
        <end position="74"/>
    </location>
</feature>
<evidence type="ECO:0000313" key="2">
    <source>
        <dbReference type="EMBL" id="PLW43051.1"/>
    </source>
</evidence>
<dbReference type="Proteomes" id="UP000235392">
    <property type="component" value="Unassembled WGS sequence"/>
</dbReference>
<gene>
    <name evidence="3" type="ORF">PCANC_03785</name>
    <name evidence="2" type="ORF">PCASD_06067</name>
</gene>
<evidence type="ECO:0008006" key="6">
    <source>
        <dbReference type="Google" id="ProtNLM"/>
    </source>
</evidence>
<keyword evidence="4" id="KW-1185">Reference proteome</keyword>
<comment type="caution">
    <text evidence="2">The sequence shown here is derived from an EMBL/GenBank/DDBJ whole genome shotgun (WGS) entry which is preliminary data.</text>
</comment>
<sequence length="150" mass="17021">MDDSKECQQTPNNHGAFSPGRGRGNYAATLQAQQLPELHQDSQSSTPHNAEHEDGDEPVNEAPVPPNDSQQVTKKLRWTGPMEVMLLELYVQEVEKGKQTNNGSQNTLHQHVAQQLRWAFPETKHPLEYKKCKSKLNQSFRQDYGIFLAL</sequence>
<name>A0A2N5UZ71_9BASI</name>
<protein>
    <recommendedName>
        <fullName evidence="6">Myb/SANT-like domain-containing protein</fullName>
    </recommendedName>
</protein>
<organism evidence="2 5">
    <name type="scientific">Puccinia coronata f. sp. avenae</name>
    <dbReference type="NCBI Taxonomy" id="200324"/>
    <lineage>
        <taxon>Eukaryota</taxon>
        <taxon>Fungi</taxon>
        <taxon>Dikarya</taxon>
        <taxon>Basidiomycota</taxon>
        <taxon>Pucciniomycotina</taxon>
        <taxon>Pucciniomycetes</taxon>
        <taxon>Pucciniales</taxon>
        <taxon>Pucciniaceae</taxon>
        <taxon>Puccinia</taxon>
    </lineage>
</organism>
<dbReference type="EMBL" id="PGCJ01000054">
    <property type="protein sequence ID" value="PLW53902.1"/>
    <property type="molecule type" value="Genomic_DNA"/>
</dbReference>
<dbReference type="EMBL" id="PGCI01000072">
    <property type="protein sequence ID" value="PLW43051.1"/>
    <property type="molecule type" value="Genomic_DNA"/>
</dbReference>
<evidence type="ECO:0000256" key="1">
    <source>
        <dbReference type="SAM" id="MobiDB-lite"/>
    </source>
</evidence>
<evidence type="ECO:0000313" key="4">
    <source>
        <dbReference type="Proteomes" id="UP000235388"/>
    </source>
</evidence>
<dbReference type="Proteomes" id="UP000235388">
    <property type="component" value="Unassembled WGS sequence"/>
</dbReference>